<dbReference type="SMART" id="SM00347">
    <property type="entry name" value="HTH_MARR"/>
    <property type="match status" value="1"/>
</dbReference>
<evidence type="ECO:0000313" key="3">
    <source>
        <dbReference type="Proteomes" id="UP001183390"/>
    </source>
</evidence>
<dbReference type="InterPro" id="IPR000835">
    <property type="entry name" value="HTH_MarR-typ"/>
</dbReference>
<keyword evidence="3" id="KW-1185">Reference proteome</keyword>
<dbReference type="SUPFAM" id="SSF46785">
    <property type="entry name" value="Winged helix' DNA-binding domain"/>
    <property type="match status" value="1"/>
</dbReference>
<organism evidence="2 3">
    <name type="scientific">Nocardiopsis lambiniae</name>
    <dbReference type="NCBI Taxonomy" id="3075539"/>
    <lineage>
        <taxon>Bacteria</taxon>
        <taxon>Bacillati</taxon>
        <taxon>Actinomycetota</taxon>
        <taxon>Actinomycetes</taxon>
        <taxon>Streptosporangiales</taxon>
        <taxon>Nocardiopsidaceae</taxon>
        <taxon>Nocardiopsis</taxon>
    </lineage>
</organism>
<dbReference type="PANTHER" id="PTHR33164:SF95">
    <property type="entry name" value="TRANSCRIPTIONAL REGULATOR"/>
    <property type="match status" value="1"/>
</dbReference>
<dbReference type="Gene3D" id="1.10.10.10">
    <property type="entry name" value="Winged helix-like DNA-binding domain superfamily/Winged helix DNA-binding domain"/>
    <property type="match status" value="1"/>
</dbReference>
<dbReference type="Proteomes" id="UP001183390">
    <property type="component" value="Unassembled WGS sequence"/>
</dbReference>
<dbReference type="InterPro" id="IPR036390">
    <property type="entry name" value="WH_DNA-bd_sf"/>
</dbReference>
<dbReference type="EMBL" id="JAVREP010000008">
    <property type="protein sequence ID" value="MDT0329568.1"/>
    <property type="molecule type" value="Genomic_DNA"/>
</dbReference>
<comment type="caution">
    <text evidence="2">The sequence shown here is derived from an EMBL/GenBank/DDBJ whole genome shotgun (WGS) entry which is preliminary data.</text>
</comment>
<feature type="domain" description="HTH marR-type" evidence="1">
    <location>
        <begin position="1"/>
        <end position="144"/>
    </location>
</feature>
<name>A0ABU2MA68_9ACTN</name>
<dbReference type="RefSeq" id="WP_311512208.1">
    <property type="nucleotide sequence ID" value="NZ_JAVREP010000008.1"/>
</dbReference>
<evidence type="ECO:0000259" key="1">
    <source>
        <dbReference type="PROSITE" id="PS50995"/>
    </source>
</evidence>
<sequence length="153" mass="17200">MENASGWDTPLWQTTGFRLIKLGELVQAVTADIFDPQEISSRQFHVLAAAEAMSEPSQKELSRSLGVDPNVMVGLIDDLESQGLAVRTRNPKDRRRYIVTPTPEASLLLRKAREAIALAEEEFFSSLSRQEVRTLHELSGRLLDAHPRVTKFE</sequence>
<dbReference type="InterPro" id="IPR039422">
    <property type="entry name" value="MarR/SlyA-like"/>
</dbReference>
<gene>
    <name evidence="2" type="ORF">RM479_14200</name>
</gene>
<dbReference type="InterPro" id="IPR036388">
    <property type="entry name" value="WH-like_DNA-bd_sf"/>
</dbReference>
<proteinExistence type="predicted"/>
<dbReference type="PROSITE" id="PS50995">
    <property type="entry name" value="HTH_MARR_2"/>
    <property type="match status" value="1"/>
</dbReference>
<evidence type="ECO:0000313" key="2">
    <source>
        <dbReference type="EMBL" id="MDT0329568.1"/>
    </source>
</evidence>
<reference evidence="3" key="1">
    <citation type="submission" date="2023-07" db="EMBL/GenBank/DDBJ databases">
        <title>30 novel species of actinomycetes from the DSMZ collection.</title>
        <authorList>
            <person name="Nouioui I."/>
        </authorList>
    </citation>
    <scope>NUCLEOTIDE SEQUENCE [LARGE SCALE GENOMIC DNA]</scope>
    <source>
        <strain evidence="3">DSM 44743</strain>
    </source>
</reference>
<dbReference type="Pfam" id="PF01047">
    <property type="entry name" value="MarR"/>
    <property type="match status" value="1"/>
</dbReference>
<dbReference type="PRINTS" id="PR00598">
    <property type="entry name" value="HTHMARR"/>
</dbReference>
<dbReference type="PANTHER" id="PTHR33164">
    <property type="entry name" value="TRANSCRIPTIONAL REGULATOR, MARR FAMILY"/>
    <property type="match status" value="1"/>
</dbReference>
<accession>A0ABU2MA68</accession>
<protein>
    <submittedName>
        <fullName evidence="2">MarR family transcriptional regulator</fullName>
    </submittedName>
</protein>